<keyword evidence="4" id="KW-1185">Reference proteome</keyword>
<dbReference type="PROSITE" id="PS50228">
    <property type="entry name" value="SUEL_LECTIN"/>
    <property type="match status" value="1"/>
</dbReference>
<evidence type="ECO:0000313" key="4">
    <source>
        <dbReference type="Proteomes" id="UP001159405"/>
    </source>
</evidence>
<name>A0ABN8PFB8_9CNID</name>
<evidence type="ECO:0000256" key="1">
    <source>
        <dbReference type="SAM" id="SignalP"/>
    </source>
</evidence>
<gene>
    <name evidence="3" type="ORF">PLOB_00042194</name>
</gene>
<keyword evidence="1" id="KW-0732">Signal</keyword>
<dbReference type="Gene3D" id="2.60.120.740">
    <property type="match status" value="1"/>
</dbReference>
<feature type="chain" id="PRO_5045202720" description="SUEL-type lectin domain-containing protein" evidence="1">
    <location>
        <begin position="24"/>
        <end position="206"/>
    </location>
</feature>
<comment type="caution">
    <text evidence="3">The sequence shown here is derived from an EMBL/GenBank/DDBJ whole genome shotgun (WGS) entry which is preliminary data.</text>
</comment>
<dbReference type="Proteomes" id="UP001159405">
    <property type="component" value="Unassembled WGS sequence"/>
</dbReference>
<dbReference type="CDD" id="cd22827">
    <property type="entry name" value="Gal_Rha_Lectin_SUL-I-like"/>
    <property type="match status" value="1"/>
</dbReference>
<feature type="domain" description="SUEL-type lectin" evidence="2">
    <location>
        <begin position="118"/>
        <end position="205"/>
    </location>
</feature>
<dbReference type="EMBL" id="CALNXK010000068">
    <property type="protein sequence ID" value="CAH3142186.1"/>
    <property type="molecule type" value="Genomic_DNA"/>
</dbReference>
<evidence type="ECO:0000313" key="3">
    <source>
        <dbReference type="EMBL" id="CAH3142186.1"/>
    </source>
</evidence>
<proteinExistence type="predicted"/>
<dbReference type="PANTHER" id="PTHR46780">
    <property type="entry name" value="PROTEIN EVA-1"/>
    <property type="match status" value="1"/>
</dbReference>
<feature type="signal peptide" evidence="1">
    <location>
        <begin position="1"/>
        <end position="23"/>
    </location>
</feature>
<evidence type="ECO:0000259" key="2">
    <source>
        <dbReference type="PROSITE" id="PS50228"/>
    </source>
</evidence>
<dbReference type="InterPro" id="IPR043159">
    <property type="entry name" value="Lectin_gal-bd_sf"/>
</dbReference>
<reference evidence="3 4" key="1">
    <citation type="submission" date="2022-05" db="EMBL/GenBank/DDBJ databases">
        <authorList>
            <consortium name="Genoscope - CEA"/>
            <person name="William W."/>
        </authorList>
    </citation>
    <scope>NUCLEOTIDE SEQUENCE [LARGE SCALE GENOMIC DNA]</scope>
</reference>
<sequence length="206" mass="23081">MLKVFTCLVIALALLALLHPSFARKGRGKGKSLKRLKIKKVCLNKKDLGQVLSIVSAVDLTVRYTHGKIGLLQLEAKHLKKANKILMKRLAEMDTKLTKISRMIRKAVRKEKPKSLTVCEGKKATLTCKRGRKIKIVKANYGRLNKRVCKRKNVSNTKCKAAKSMTVVRKACDRKTSCVLHANNGVYGDPCKGTDKYLVVKFKCES</sequence>
<protein>
    <recommendedName>
        <fullName evidence="2">SUEL-type lectin domain-containing protein</fullName>
    </recommendedName>
</protein>
<dbReference type="InterPro" id="IPR000922">
    <property type="entry name" value="Lectin_gal-bd_dom"/>
</dbReference>
<dbReference type="Pfam" id="PF02140">
    <property type="entry name" value="SUEL_Lectin"/>
    <property type="match status" value="1"/>
</dbReference>
<organism evidence="3 4">
    <name type="scientific">Porites lobata</name>
    <dbReference type="NCBI Taxonomy" id="104759"/>
    <lineage>
        <taxon>Eukaryota</taxon>
        <taxon>Metazoa</taxon>
        <taxon>Cnidaria</taxon>
        <taxon>Anthozoa</taxon>
        <taxon>Hexacorallia</taxon>
        <taxon>Scleractinia</taxon>
        <taxon>Fungiina</taxon>
        <taxon>Poritidae</taxon>
        <taxon>Porites</taxon>
    </lineage>
</organism>
<accession>A0ABN8PFB8</accession>